<feature type="region of interest" description="Disordered" evidence="2">
    <location>
        <begin position="231"/>
        <end position="267"/>
    </location>
</feature>
<accession>A0A5J4VLR8</accession>
<dbReference type="PROSITE" id="PS50294">
    <property type="entry name" value="WD_REPEATS_REGION"/>
    <property type="match status" value="1"/>
</dbReference>
<feature type="compositionally biased region" description="Acidic residues" evidence="2">
    <location>
        <begin position="138"/>
        <end position="156"/>
    </location>
</feature>
<keyword evidence="1" id="KW-0853">WD repeat</keyword>
<dbReference type="PROSITE" id="PS50082">
    <property type="entry name" value="WD_REPEATS_2"/>
    <property type="match status" value="1"/>
</dbReference>
<comment type="caution">
    <text evidence="3">The sequence shown here is derived from an EMBL/GenBank/DDBJ whole genome shotgun (WGS) entry which is preliminary data.</text>
</comment>
<name>A0A5J4VLR8_9EUKA</name>
<feature type="region of interest" description="Disordered" evidence="2">
    <location>
        <begin position="93"/>
        <end position="162"/>
    </location>
</feature>
<dbReference type="AlphaFoldDB" id="A0A5J4VLR8"/>
<evidence type="ECO:0000313" key="4">
    <source>
        <dbReference type="Proteomes" id="UP000324800"/>
    </source>
</evidence>
<feature type="compositionally biased region" description="Basic and acidic residues" evidence="2">
    <location>
        <begin position="108"/>
        <end position="137"/>
    </location>
</feature>
<dbReference type="EMBL" id="SNRW01006262">
    <property type="protein sequence ID" value="KAA6383406.1"/>
    <property type="molecule type" value="Genomic_DNA"/>
</dbReference>
<dbReference type="InterPro" id="IPR015943">
    <property type="entry name" value="WD40/YVTN_repeat-like_dom_sf"/>
</dbReference>
<evidence type="ECO:0000256" key="1">
    <source>
        <dbReference type="PROSITE-ProRule" id="PRU00221"/>
    </source>
</evidence>
<feature type="repeat" description="WD" evidence="1">
    <location>
        <begin position="15"/>
        <end position="49"/>
    </location>
</feature>
<dbReference type="Proteomes" id="UP000324800">
    <property type="component" value="Unassembled WGS sequence"/>
</dbReference>
<dbReference type="OrthoDB" id="2660687at2759"/>
<dbReference type="InterPro" id="IPR001680">
    <property type="entry name" value="WD40_rpt"/>
</dbReference>
<sequence>MNLYDVRSGLLSSSIHTHQNPVKAISFNQEGEYLASGDSDGVLLVWRVNLKEGHINPADDLQYRNISQNQNKDKLYRESGIIDLSFFMQSHNIGDNKKREKKQQVQNNERKEVKMLKQKKKDLGRNNDVIEKKKEQQEDTNDDEDDEVGSEDINDEEEKKDNIHVKEKRNSLYKRVEIQDKVMEGIIQQQDKYCRVLRYKQSFRHVYYMRRRVRVQVPTWPSKKLAYFNQGQGLSHTGPSKSSITFQSNQIDAQPEQQSISTQTKVTSEPKIMIEPPVTQATVTQVRKVLTPFESEDLKDVKISGDIYTPTEENENYCTILFDPIIDKGIVELEVLNVKDLQGVGIADESVRYGRNEYPDIRGWDKIVYYSHYGVIWHIGSWIKRNSKFSDGCRIGMEVCLIEMN</sequence>
<reference evidence="3 4" key="1">
    <citation type="submission" date="2019-03" db="EMBL/GenBank/DDBJ databases">
        <title>Single cell metagenomics reveals metabolic interactions within the superorganism composed of flagellate Streblomastix strix and complex community of Bacteroidetes bacteria on its surface.</title>
        <authorList>
            <person name="Treitli S.C."/>
            <person name="Kolisko M."/>
            <person name="Husnik F."/>
            <person name="Keeling P."/>
            <person name="Hampl V."/>
        </authorList>
    </citation>
    <scope>NUCLEOTIDE SEQUENCE [LARGE SCALE GENOMIC DNA]</scope>
    <source>
        <strain evidence="3">ST1C</strain>
    </source>
</reference>
<proteinExistence type="predicted"/>
<dbReference type="SUPFAM" id="SSF50978">
    <property type="entry name" value="WD40 repeat-like"/>
    <property type="match status" value="1"/>
</dbReference>
<evidence type="ECO:0000313" key="3">
    <source>
        <dbReference type="EMBL" id="KAA6383406.1"/>
    </source>
</evidence>
<organism evidence="3 4">
    <name type="scientific">Streblomastix strix</name>
    <dbReference type="NCBI Taxonomy" id="222440"/>
    <lineage>
        <taxon>Eukaryota</taxon>
        <taxon>Metamonada</taxon>
        <taxon>Preaxostyla</taxon>
        <taxon>Oxymonadida</taxon>
        <taxon>Streblomastigidae</taxon>
        <taxon>Streblomastix</taxon>
    </lineage>
</organism>
<evidence type="ECO:0000256" key="2">
    <source>
        <dbReference type="SAM" id="MobiDB-lite"/>
    </source>
</evidence>
<protein>
    <submittedName>
        <fullName evidence="3">Uncharacterized protein</fullName>
    </submittedName>
</protein>
<dbReference type="Gene3D" id="2.130.10.10">
    <property type="entry name" value="YVTN repeat-like/Quinoprotein amine dehydrogenase"/>
    <property type="match status" value="1"/>
</dbReference>
<gene>
    <name evidence="3" type="ORF">EZS28_021068</name>
</gene>
<dbReference type="SMART" id="SM00320">
    <property type="entry name" value="WD40"/>
    <property type="match status" value="1"/>
</dbReference>
<dbReference type="InterPro" id="IPR036322">
    <property type="entry name" value="WD40_repeat_dom_sf"/>
</dbReference>